<reference evidence="1 2" key="1">
    <citation type="submission" date="2019-08" db="EMBL/GenBank/DDBJ databases">
        <authorList>
            <person name="Alioto T."/>
            <person name="Alioto T."/>
            <person name="Gomez Garrido J."/>
        </authorList>
    </citation>
    <scope>NUCLEOTIDE SEQUENCE [LARGE SCALE GENOMIC DNA]</scope>
</reference>
<gene>
    <name evidence="1" type="ORF">CINCED_3A024618</name>
</gene>
<protein>
    <submittedName>
        <fullName evidence="1">Uncharacterized protein</fullName>
    </submittedName>
</protein>
<accession>A0A5E4NGX6</accession>
<name>A0A5E4NGX6_9HEMI</name>
<dbReference type="EMBL" id="CABPRJ010002152">
    <property type="protein sequence ID" value="VVC42978.1"/>
    <property type="molecule type" value="Genomic_DNA"/>
</dbReference>
<dbReference type="Proteomes" id="UP000325440">
    <property type="component" value="Unassembled WGS sequence"/>
</dbReference>
<sequence length="315" mass="35788">MTHQCKHIINETANQKKEEGIEGVIITTAHASDDMHNCVKRANYSTLTKHICQPGWFIKDLLEEFFPELIHNENIMHYTNPNPVKEYYAANFAITFECKEDAKCGNAIDYTNFLPSGIWCSGKGKTNTSGKGYPYNELSADNNNKSACYHSKDFNKNALHNKNFFWNTTCPNLVLDRSVEELKECAGKTIVAKLVSPLIIVDKSNMIIDKDGNNTKIPYLHLEHFLTFDGKLKDDPKNNCAIYKNLTKKPTELIELKDKVLWTSDKEVKLIIPDTGNMRCLGSPSKSESVIQKSDEITTDNEELPSYNYSNDYVL</sequence>
<organism evidence="1 2">
    <name type="scientific">Cinara cedri</name>
    <dbReference type="NCBI Taxonomy" id="506608"/>
    <lineage>
        <taxon>Eukaryota</taxon>
        <taxon>Metazoa</taxon>
        <taxon>Ecdysozoa</taxon>
        <taxon>Arthropoda</taxon>
        <taxon>Hexapoda</taxon>
        <taxon>Insecta</taxon>
        <taxon>Pterygota</taxon>
        <taxon>Neoptera</taxon>
        <taxon>Paraneoptera</taxon>
        <taxon>Hemiptera</taxon>
        <taxon>Sternorrhyncha</taxon>
        <taxon>Aphidomorpha</taxon>
        <taxon>Aphidoidea</taxon>
        <taxon>Aphididae</taxon>
        <taxon>Lachninae</taxon>
        <taxon>Cinara</taxon>
    </lineage>
</organism>
<evidence type="ECO:0000313" key="2">
    <source>
        <dbReference type="Proteomes" id="UP000325440"/>
    </source>
</evidence>
<dbReference type="AlphaFoldDB" id="A0A5E4NGX6"/>
<proteinExistence type="predicted"/>
<keyword evidence="2" id="KW-1185">Reference proteome</keyword>
<evidence type="ECO:0000313" key="1">
    <source>
        <dbReference type="EMBL" id="VVC42978.1"/>
    </source>
</evidence>